<feature type="compositionally biased region" description="Polar residues" evidence="1">
    <location>
        <begin position="385"/>
        <end position="403"/>
    </location>
</feature>
<dbReference type="GeneID" id="81355767"/>
<organism evidence="2 3">
    <name type="scientific">Penicillium argentinense</name>
    <dbReference type="NCBI Taxonomy" id="1131581"/>
    <lineage>
        <taxon>Eukaryota</taxon>
        <taxon>Fungi</taxon>
        <taxon>Dikarya</taxon>
        <taxon>Ascomycota</taxon>
        <taxon>Pezizomycotina</taxon>
        <taxon>Eurotiomycetes</taxon>
        <taxon>Eurotiomycetidae</taxon>
        <taxon>Eurotiales</taxon>
        <taxon>Aspergillaceae</taxon>
        <taxon>Penicillium</taxon>
    </lineage>
</organism>
<evidence type="ECO:0000256" key="1">
    <source>
        <dbReference type="SAM" id="MobiDB-lite"/>
    </source>
</evidence>
<sequence length="435" mass="48966">MSTSSESSGSPGSPNGTALIWIFDHCLRYPGTYEIPLRTMYTINCNPTKTSISSSRSAETAFSPRNSTSTKSSRSSDSSIDAAADFRSQLIHQISNLPTQPCSLPASFLTSFLRRCFTPKLENVDFPQALAAVDYLRDLENRWKKEFEAALKRLGFNREDAEKLMDPEMRKQYPGVIAWIQTMSTKARTVEALYTQIYVGLRRWILINDLLLEPQNKVNHIAMLNTLYPPVTDATMMPTPQLTRHILKKHRDGFFNYINAVANRGKEALDPVISQGAPEGEETSWPLVHDSLERYLDQANEIIDECLLVTEPSHLAEDGSPHRHKNRKVDSGISFGSSTTDVSIGEDVTEKPLPQFPVPKNNQDKPGSFLERIARERPVQEPQKMKSSTTLNARPGSQQSYAESSFFEIDEQKRRRLIGEATRRKYTQSNASSSS</sequence>
<feature type="region of interest" description="Disordered" evidence="1">
    <location>
        <begin position="316"/>
        <end position="343"/>
    </location>
</feature>
<proteinExistence type="predicted"/>
<dbReference type="Proteomes" id="UP001149074">
    <property type="component" value="Unassembled WGS sequence"/>
</dbReference>
<accession>A0A9W9FP47</accession>
<feature type="region of interest" description="Disordered" evidence="1">
    <location>
        <begin position="50"/>
        <end position="78"/>
    </location>
</feature>
<evidence type="ECO:0000313" key="3">
    <source>
        <dbReference type="Proteomes" id="UP001149074"/>
    </source>
</evidence>
<protein>
    <submittedName>
        <fullName evidence="2">Uncharacterized protein</fullName>
    </submittedName>
</protein>
<evidence type="ECO:0000313" key="2">
    <source>
        <dbReference type="EMBL" id="KAJ5103765.1"/>
    </source>
</evidence>
<feature type="compositionally biased region" description="Polar residues" evidence="1">
    <location>
        <begin position="50"/>
        <end position="60"/>
    </location>
</feature>
<gene>
    <name evidence="2" type="ORF">N7532_004294</name>
</gene>
<feature type="compositionally biased region" description="Low complexity" evidence="1">
    <location>
        <begin position="63"/>
        <end position="78"/>
    </location>
</feature>
<reference evidence="2" key="2">
    <citation type="journal article" date="2023" name="IMA Fungus">
        <title>Comparative genomic study of the Penicillium genus elucidates a diverse pangenome and 15 lateral gene transfer events.</title>
        <authorList>
            <person name="Petersen C."/>
            <person name="Sorensen T."/>
            <person name="Nielsen M.R."/>
            <person name="Sondergaard T.E."/>
            <person name="Sorensen J.L."/>
            <person name="Fitzpatrick D.A."/>
            <person name="Frisvad J.C."/>
            <person name="Nielsen K.L."/>
        </authorList>
    </citation>
    <scope>NUCLEOTIDE SEQUENCE</scope>
    <source>
        <strain evidence="2">IBT 30761</strain>
    </source>
</reference>
<name>A0A9W9FP47_9EURO</name>
<reference evidence="2" key="1">
    <citation type="submission" date="2022-11" db="EMBL/GenBank/DDBJ databases">
        <authorList>
            <person name="Petersen C."/>
        </authorList>
    </citation>
    <scope>NUCLEOTIDE SEQUENCE</scope>
    <source>
        <strain evidence="2">IBT 30761</strain>
    </source>
</reference>
<dbReference type="EMBL" id="JAPQKI010000004">
    <property type="protein sequence ID" value="KAJ5103765.1"/>
    <property type="molecule type" value="Genomic_DNA"/>
</dbReference>
<feature type="region of interest" description="Disordered" evidence="1">
    <location>
        <begin position="375"/>
        <end position="413"/>
    </location>
</feature>
<comment type="caution">
    <text evidence="2">The sequence shown here is derived from an EMBL/GenBank/DDBJ whole genome shotgun (WGS) entry which is preliminary data.</text>
</comment>
<dbReference type="RefSeq" id="XP_056477145.1">
    <property type="nucleotide sequence ID" value="XM_056616788.1"/>
</dbReference>
<dbReference type="AlphaFoldDB" id="A0A9W9FP47"/>
<dbReference type="OrthoDB" id="3533623at2759"/>
<keyword evidence="3" id="KW-1185">Reference proteome</keyword>